<protein>
    <submittedName>
        <fullName evidence="2 3">Uncharacterized protein</fullName>
    </submittedName>
</protein>
<dbReference type="HOGENOM" id="CLU_3126688_0_0_1"/>
<dbReference type="Proteomes" id="UP000001555">
    <property type="component" value="Unassembled WGS sequence"/>
</dbReference>
<gene>
    <name evidence="2" type="ORF">IscW_ISCW015369</name>
</gene>
<dbReference type="EMBL" id="DS976271">
    <property type="protein sequence ID" value="EEC20266.1"/>
    <property type="molecule type" value="Genomic_DNA"/>
</dbReference>
<evidence type="ECO:0000256" key="1">
    <source>
        <dbReference type="SAM" id="Phobius"/>
    </source>
</evidence>
<accession>B7QN44</accession>
<keyword evidence="1" id="KW-0472">Membrane</keyword>
<reference evidence="2 4" key="1">
    <citation type="submission" date="2008-03" db="EMBL/GenBank/DDBJ databases">
        <title>Annotation of Ixodes scapularis.</title>
        <authorList>
            <consortium name="Ixodes scapularis Genome Project Consortium"/>
            <person name="Caler E."/>
            <person name="Hannick L.I."/>
            <person name="Bidwell S."/>
            <person name="Joardar V."/>
            <person name="Thiagarajan M."/>
            <person name="Amedeo P."/>
            <person name="Galinsky K.J."/>
            <person name="Schobel S."/>
            <person name="Inman J."/>
            <person name="Hostetler J."/>
            <person name="Miller J."/>
            <person name="Hammond M."/>
            <person name="Megy K."/>
            <person name="Lawson D."/>
            <person name="Kodira C."/>
            <person name="Sutton G."/>
            <person name="Meyer J."/>
            <person name="Hill C.A."/>
            <person name="Birren B."/>
            <person name="Nene V."/>
            <person name="Collins F."/>
            <person name="Alarcon-Chaidez F."/>
            <person name="Wikel S."/>
            <person name="Strausberg R."/>
        </authorList>
    </citation>
    <scope>NUCLEOTIDE SEQUENCE [LARGE SCALE GENOMIC DNA]</scope>
    <source>
        <strain evidence="4">Wikel</strain>
        <strain evidence="2">Wikel colony</strain>
    </source>
</reference>
<feature type="transmembrane region" description="Helical" evidence="1">
    <location>
        <begin position="12"/>
        <end position="31"/>
    </location>
</feature>
<name>B7QN44_IXOSC</name>
<dbReference type="AlphaFoldDB" id="B7QN44"/>
<sequence>MYTQAYTISLGFQSLFITSFSFFFLSALVSLHNTVFKYQKTKNLALGRIL</sequence>
<dbReference type="EnsemblMetazoa" id="ISCW015369-RA">
    <property type="protein sequence ID" value="ISCW015369-PA"/>
    <property type="gene ID" value="ISCW015369"/>
</dbReference>
<evidence type="ECO:0000313" key="2">
    <source>
        <dbReference type="EMBL" id="EEC20266.1"/>
    </source>
</evidence>
<dbReference type="VEuPathDB" id="VectorBase:ISCW015369"/>
<evidence type="ECO:0000313" key="4">
    <source>
        <dbReference type="Proteomes" id="UP000001555"/>
    </source>
</evidence>
<keyword evidence="1" id="KW-1133">Transmembrane helix</keyword>
<organism>
    <name type="scientific">Ixodes scapularis</name>
    <name type="common">Black-legged tick</name>
    <name type="synonym">Deer tick</name>
    <dbReference type="NCBI Taxonomy" id="6945"/>
    <lineage>
        <taxon>Eukaryota</taxon>
        <taxon>Metazoa</taxon>
        <taxon>Ecdysozoa</taxon>
        <taxon>Arthropoda</taxon>
        <taxon>Chelicerata</taxon>
        <taxon>Arachnida</taxon>
        <taxon>Acari</taxon>
        <taxon>Parasitiformes</taxon>
        <taxon>Ixodida</taxon>
        <taxon>Ixodoidea</taxon>
        <taxon>Ixodidae</taxon>
        <taxon>Ixodinae</taxon>
        <taxon>Ixodes</taxon>
    </lineage>
</organism>
<evidence type="ECO:0000313" key="3">
    <source>
        <dbReference type="EnsemblMetazoa" id="ISCW015369-PA"/>
    </source>
</evidence>
<proteinExistence type="predicted"/>
<reference evidence="3" key="2">
    <citation type="submission" date="2020-05" db="UniProtKB">
        <authorList>
            <consortium name="EnsemblMetazoa"/>
        </authorList>
    </citation>
    <scope>IDENTIFICATION</scope>
    <source>
        <strain evidence="3">wikel</strain>
    </source>
</reference>
<keyword evidence="1" id="KW-0812">Transmembrane</keyword>
<keyword evidence="4" id="KW-1185">Reference proteome</keyword>
<dbReference type="InParanoid" id="B7QN44"/>
<dbReference type="PaxDb" id="6945-B7QN44"/>
<dbReference type="EMBL" id="ABJB010307828">
    <property type="status" value="NOT_ANNOTATED_CDS"/>
    <property type="molecule type" value="Genomic_DNA"/>
</dbReference>